<feature type="transmembrane region" description="Helical" evidence="1">
    <location>
        <begin position="299"/>
        <end position="318"/>
    </location>
</feature>
<evidence type="ECO:0000313" key="4">
    <source>
        <dbReference type="Proteomes" id="UP001310692"/>
    </source>
</evidence>
<feature type="transmembrane region" description="Helical" evidence="1">
    <location>
        <begin position="95"/>
        <end position="117"/>
    </location>
</feature>
<keyword evidence="1" id="KW-0812">Transmembrane</keyword>
<name>A0ABU7LXU7_9PROT</name>
<dbReference type="Proteomes" id="UP001310692">
    <property type="component" value="Unassembled WGS sequence"/>
</dbReference>
<gene>
    <name evidence="3" type="ORF">V0U35_06775</name>
</gene>
<keyword evidence="1" id="KW-0472">Membrane</keyword>
<dbReference type="EC" id="2.3.-.-" evidence="3"/>
<organism evidence="3 4">
    <name type="scientific">Hyphobacterium marinum</name>
    <dbReference type="NCBI Taxonomy" id="3116574"/>
    <lineage>
        <taxon>Bacteria</taxon>
        <taxon>Pseudomonadati</taxon>
        <taxon>Pseudomonadota</taxon>
        <taxon>Alphaproteobacteria</taxon>
        <taxon>Maricaulales</taxon>
        <taxon>Maricaulaceae</taxon>
        <taxon>Hyphobacterium</taxon>
    </lineage>
</organism>
<keyword evidence="1" id="KW-1133">Transmembrane helix</keyword>
<keyword evidence="4" id="KW-1185">Reference proteome</keyword>
<dbReference type="PANTHER" id="PTHR23028:SF53">
    <property type="entry name" value="ACYL_TRANSF_3 DOMAIN-CONTAINING PROTEIN"/>
    <property type="match status" value="1"/>
</dbReference>
<feature type="transmembrane region" description="Helical" evidence="1">
    <location>
        <begin position="267"/>
        <end position="287"/>
    </location>
</feature>
<feature type="transmembrane region" description="Helical" evidence="1">
    <location>
        <begin position="217"/>
        <end position="237"/>
    </location>
</feature>
<accession>A0ABU7LXU7</accession>
<comment type="caution">
    <text evidence="3">The sequence shown here is derived from an EMBL/GenBank/DDBJ whole genome shotgun (WGS) entry which is preliminary data.</text>
</comment>
<dbReference type="RefSeq" id="WP_330195922.1">
    <property type="nucleotide sequence ID" value="NZ_JAZDRO010000002.1"/>
</dbReference>
<proteinExistence type="predicted"/>
<keyword evidence="3" id="KW-0012">Acyltransferase</keyword>
<dbReference type="InterPro" id="IPR002656">
    <property type="entry name" value="Acyl_transf_3_dom"/>
</dbReference>
<dbReference type="Pfam" id="PF01757">
    <property type="entry name" value="Acyl_transf_3"/>
    <property type="match status" value="1"/>
</dbReference>
<dbReference type="EMBL" id="JAZDRO010000002">
    <property type="protein sequence ID" value="MEE2566381.1"/>
    <property type="molecule type" value="Genomic_DNA"/>
</dbReference>
<feature type="transmembrane region" description="Helical" evidence="1">
    <location>
        <begin position="167"/>
        <end position="186"/>
    </location>
</feature>
<dbReference type="InterPro" id="IPR050879">
    <property type="entry name" value="Acyltransferase_3"/>
</dbReference>
<feature type="transmembrane region" description="Helical" evidence="1">
    <location>
        <begin position="26"/>
        <end position="44"/>
    </location>
</feature>
<sequence length="371" mass="40671">MRAPNWINALFSGPHGRLEDRRNSFTAIRIGFAFLVLYGHALMLPNGLPMTGDWPVFIDNSVQFALDGFFILSGYMIAASLMNRRNMLNYAASRVLRIFPGLIVAALLLWLVVGPLFTDLSWGAYFTHPDSLTFLARIIFQIEPQADLPGVFADHPLTDMNGPLWTIRYELLAYLAAGVLAVMGLFRNKWWILVLFAGAALLSDMEMVWPYDGIGSGTLFAAARFGGAFMTGAVFYAWRDRIPLAPGWAVVLILAAIGLQSTPASMISAQIAMAYVTLWAGFLAIPGKTGHAIRNVEDVSYGVYILHWPIGQMLLASFPDIAPHVLLLAMAPLALLAGWLLRVLIEIPALNAKSSIVAGLRRFRPQAAKPA</sequence>
<evidence type="ECO:0000256" key="1">
    <source>
        <dbReference type="SAM" id="Phobius"/>
    </source>
</evidence>
<feature type="transmembrane region" description="Helical" evidence="1">
    <location>
        <begin position="324"/>
        <end position="345"/>
    </location>
</feature>
<dbReference type="PANTHER" id="PTHR23028">
    <property type="entry name" value="ACETYLTRANSFERASE"/>
    <property type="match status" value="1"/>
</dbReference>
<evidence type="ECO:0000259" key="2">
    <source>
        <dbReference type="Pfam" id="PF01757"/>
    </source>
</evidence>
<reference evidence="3 4" key="1">
    <citation type="submission" date="2024-01" db="EMBL/GenBank/DDBJ databases">
        <title>Hyphobacterium bacterium isolated from marine sediment.</title>
        <authorList>
            <person name="Zhao S."/>
        </authorList>
    </citation>
    <scope>NUCLEOTIDE SEQUENCE [LARGE SCALE GENOMIC DNA]</scope>
    <source>
        <strain evidence="3 4">Y60-23</strain>
    </source>
</reference>
<dbReference type="GO" id="GO:0016746">
    <property type="term" value="F:acyltransferase activity"/>
    <property type="evidence" value="ECO:0007669"/>
    <property type="project" value="UniProtKB-KW"/>
</dbReference>
<feature type="transmembrane region" description="Helical" evidence="1">
    <location>
        <begin position="64"/>
        <end position="83"/>
    </location>
</feature>
<evidence type="ECO:0000313" key="3">
    <source>
        <dbReference type="EMBL" id="MEE2566381.1"/>
    </source>
</evidence>
<feature type="transmembrane region" description="Helical" evidence="1">
    <location>
        <begin position="244"/>
        <end position="261"/>
    </location>
</feature>
<keyword evidence="3" id="KW-0808">Transferase</keyword>
<feature type="domain" description="Acyltransferase 3" evidence="2">
    <location>
        <begin position="24"/>
        <end position="342"/>
    </location>
</feature>
<feature type="transmembrane region" description="Helical" evidence="1">
    <location>
        <begin position="191"/>
        <end position="211"/>
    </location>
</feature>
<protein>
    <submittedName>
        <fullName evidence="3">Acyltransferase</fullName>
        <ecNumber evidence="3">2.3.-.-</ecNumber>
    </submittedName>
</protein>